<comment type="caution">
    <text evidence="1">The sequence shown here is derived from an EMBL/GenBank/DDBJ whole genome shotgun (WGS) entry which is preliminary data.</text>
</comment>
<sequence length="75" mass="8832">MCENRIVYYACGHIDVDMVYCSDAKVVARDSGRRVCCQNVSFRNSKWHKDKCLERDCKWKPEGEDRGAKDLRKCR</sequence>
<evidence type="ECO:0000313" key="2">
    <source>
        <dbReference type="Proteomes" id="UP001174997"/>
    </source>
</evidence>
<protein>
    <submittedName>
        <fullName evidence="1">Uncharacterized protein</fullName>
    </submittedName>
</protein>
<proteinExistence type="predicted"/>
<accession>A0AA39ZGH6</accession>
<evidence type="ECO:0000313" key="1">
    <source>
        <dbReference type="EMBL" id="KAK0670509.1"/>
    </source>
</evidence>
<dbReference type="AlphaFoldDB" id="A0AA39ZGH6"/>
<name>A0AA39ZGH6_9PEZI</name>
<dbReference type="Proteomes" id="UP001174997">
    <property type="component" value="Unassembled WGS sequence"/>
</dbReference>
<dbReference type="EMBL" id="JAULSY010000031">
    <property type="protein sequence ID" value="KAK0670509.1"/>
    <property type="molecule type" value="Genomic_DNA"/>
</dbReference>
<keyword evidence="2" id="KW-1185">Reference proteome</keyword>
<organism evidence="1 2">
    <name type="scientific">Cercophora samala</name>
    <dbReference type="NCBI Taxonomy" id="330535"/>
    <lineage>
        <taxon>Eukaryota</taxon>
        <taxon>Fungi</taxon>
        <taxon>Dikarya</taxon>
        <taxon>Ascomycota</taxon>
        <taxon>Pezizomycotina</taxon>
        <taxon>Sordariomycetes</taxon>
        <taxon>Sordariomycetidae</taxon>
        <taxon>Sordariales</taxon>
        <taxon>Lasiosphaeriaceae</taxon>
        <taxon>Cercophora</taxon>
    </lineage>
</organism>
<gene>
    <name evidence="1" type="ORF">QBC41DRAFT_301552</name>
</gene>
<reference evidence="1" key="1">
    <citation type="submission" date="2023-06" db="EMBL/GenBank/DDBJ databases">
        <title>Genome-scale phylogeny and comparative genomics of the fungal order Sordariales.</title>
        <authorList>
            <consortium name="Lawrence Berkeley National Laboratory"/>
            <person name="Hensen N."/>
            <person name="Bonometti L."/>
            <person name="Westerberg I."/>
            <person name="Brannstrom I.O."/>
            <person name="Guillou S."/>
            <person name="Cros-Aarteil S."/>
            <person name="Calhoun S."/>
            <person name="Haridas S."/>
            <person name="Kuo A."/>
            <person name="Mondo S."/>
            <person name="Pangilinan J."/>
            <person name="Riley R."/>
            <person name="Labutti K."/>
            <person name="Andreopoulos B."/>
            <person name="Lipzen A."/>
            <person name="Chen C."/>
            <person name="Yanf M."/>
            <person name="Daum C."/>
            <person name="Ng V."/>
            <person name="Clum A."/>
            <person name="Steindorff A."/>
            <person name="Ohm R."/>
            <person name="Martin F."/>
            <person name="Silar P."/>
            <person name="Natvig D."/>
            <person name="Lalanne C."/>
            <person name="Gautier V."/>
            <person name="Ament-Velasquez S.L."/>
            <person name="Kruys A."/>
            <person name="Hutchinson M.I."/>
            <person name="Powell A.J."/>
            <person name="Barry K."/>
            <person name="Miller A.N."/>
            <person name="Grigoriev I.V."/>
            <person name="Debuchy R."/>
            <person name="Gladieux P."/>
            <person name="Thoren M.H."/>
            <person name="Johannesson H."/>
        </authorList>
    </citation>
    <scope>NUCLEOTIDE SEQUENCE</scope>
    <source>
        <strain evidence="1">CBS 307.81</strain>
    </source>
</reference>